<dbReference type="Proteomes" id="UP000805193">
    <property type="component" value="Unassembled WGS sequence"/>
</dbReference>
<proteinExistence type="predicted"/>
<evidence type="ECO:0000313" key="1">
    <source>
        <dbReference type="EMBL" id="KAG0425791.1"/>
    </source>
</evidence>
<keyword evidence="2" id="KW-1185">Reference proteome</keyword>
<gene>
    <name evidence="1" type="ORF">HPB47_027062</name>
</gene>
<organism evidence="1 2">
    <name type="scientific">Ixodes persulcatus</name>
    <name type="common">Taiga tick</name>
    <dbReference type="NCBI Taxonomy" id="34615"/>
    <lineage>
        <taxon>Eukaryota</taxon>
        <taxon>Metazoa</taxon>
        <taxon>Ecdysozoa</taxon>
        <taxon>Arthropoda</taxon>
        <taxon>Chelicerata</taxon>
        <taxon>Arachnida</taxon>
        <taxon>Acari</taxon>
        <taxon>Parasitiformes</taxon>
        <taxon>Ixodida</taxon>
        <taxon>Ixodoidea</taxon>
        <taxon>Ixodidae</taxon>
        <taxon>Ixodinae</taxon>
        <taxon>Ixodes</taxon>
    </lineage>
</organism>
<comment type="caution">
    <text evidence="1">The sequence shown here is derived from an EMBL/GenBank/DDBJ whole genome shotgun (WGS) entry which is preliminary data.</text>
</comment>
<accession>A0AC60PYL5</accession>
<dbReference type="EMBL" id="JABSTQ010009802">
    <property type="protein sequence ID" value="KAG0425791.1"/>
    <property type="molecule type" value="Genomic_DNA"/>
</dbReference>
<protein>
    <submittedName>
        <fullName evidence="1">Uncharacterized protein</fullName>
    </submittedName>
</protein>
<sequence length="181" mass="19884">MMMAQCFQITPGVLKTVIQPGFGPRPNVGDNITVHCTGLLTNPPRKFWRLVPPASPHRLPFYEPVLPRPQVLDTCTVHATWLTQAGVATEEPFSGRRENMSRTQTRLSATSSERPVVAPVGVVPKSVTCGTQRLNLLSDRISFASNVESSWRGLSLLNRAVTIPPNADLQFEIQILAINGM</sequence>
<reference evidence="1 2" key="1">
    <citation type="journal article" date="2020" name="Cell">
        <title>Large-Scale Comparative Analyses of Tick Genomes Elucidate Their Genetic Diversity and Vector Capacities.</title>
        <authorList>
            <consortium name="Tick Genome and Microbiome Consortium (TIGMIC)"/>
            <person name="Jia N."/>
            <person name="Wang J."/>
            <person name="Shi W."/>
            <person name="Du L."/>
            <person name="Sun Y."/>
            <person name="Zhan W."/>
            <person name="Jiang J.F."/>
            <person name="Wang Q."/>
            <person name="Zhang B."/>
            <person name="Ji P."/>
            <person name="Bell-Sakyi L."/>
            <person name="Cui X.M."/>
            <person name="Yuan T.T."/>
            <person name="Jiang B.G."/>
            <person name="Yang W.F."/>
            <person name="Lam T.T."/>
            <person name="Chang Q.C."/>
            <person name="Ding S.J."/>
            <person name="Wang X.J."/>
            <person name="Zhu J.G."/>
            <person name="Ruan X.D."/>
            <person name="Zhao L."/>
            <person name="Wei J.T."/>
            <person name="Ye R.Z."/>
            <person name="Que T.C."/>
            <person name="Du C.H."/>
            <person name="Zhou Y.H."/>
            <person name="Cheng J.X."/>
            <person name="Dai P.F."/>
            <person name="Guo W.B."/>
            <person name="Han X.H."/>
            <person name="Huang E.J."/>
            <person name="Li L.F."/>
            <person name="Wei W."/>
            <person name="Gao Y.C."/>
            <person name="Liu J.Z."/>
            <person name="Shao H.Z."/>
            <person name="Wang X."/>
            <person name="Wang C.C."/>
            <person name="Yang T.C."/>
            <person name="Huo Q.B."/>
            <person name="Li W."/>
            <person name="Chen H.Y."/>
            <person name="Chen S.E."/>
            <person name="Zhou L.G."/>
            <person name="Ni X.B."/>
            <person name="Tian J.H."/>
            <person name="Sheng Y."/>
            <person name="Liu T."/>
            <person name="Pan Y.S."/>
            <person name="Xia L.Y."/>
            <person name="Li J."/>
            <person name="Zhao F."/>
            <person name="Cao W.C."/>
        </authorList>
    </citation>
    <scope>NUCLEOTIDE SEQUENCE [LARGE SCALE GENOMIC DNA]</scope>
    <source>
        <strain evidence="1">Iper-2018</strain>
    </source>
</reference>
<evidence type="ECO:0000313" key="2">
    <source>
        <dbReference type="Proteomes" id="UP000805193"/>
    </source>
</evidence>
<name>A0AC60PYL5_IXOPE</name>